<proteinExistence type="predicted"/>
<dbReference type="Proteomes" id="UP001266807">
    <property type="component" value="Unassembled WGS sequence"/>
</dbReference>
<evidence type="ECO:0000313" key="3">
    <source>
        <dbReference type="Proteomes" id="UP001266807"/>
    </source>
</evidence>
<dbReference type="Pfam" id="PF13255">
    <property type="entry name" value="DUF4046"/>
    <property type="match status" value="1"/>
</dbReference>
<dbReference type="RefSeq" id="WP_310168719.1">
    <property type="nucleotide sequence ID" value="NZ_JAVDUG010000004.1"/>
</dbReference>
<accession>A0ABU1QJ59</accession>
<dbReference type="EMBL" id="JAVDUG010000004">
    <property type="protein sequence ID" value="MDR6779472.1"/>
    <property type="molecule type" value="Genomic_DNA"/>
</dbReference>
<evidence type="ECO:0000259" key="1">
    <source>
        <dbReference type="Pfam" id="PF13255"/>
    </source>
</evidence>
<sequence>MVENVTRDIITTYQEVLNGKIKRFPDGTWSDDKTGVYFYKRCLRFAVECIYGWDKEMTLEKITAKWFGKVKLATGFGKYFERSPYLALKETFPEWNFHPWEMKTSPNGCWDNETIKKAVRWVFNDKLKWGRSEITNNISKDFNEYGFKKMYAAFHQGAYGELIDRDSSGLYELLSYCFEEYDFKIWEFKKLPTWTESDMKESFKWLIEERLNWDYEQTLDNLKYTHFRESGLGNILANYFNSSPYKAMRFTYPDKDWSKLRHRAELE</sequence>
<dbReference type="InterPro" id="IPR025119">
    <property type="entry name" value="DUF4046"/>
</dbReference>
<comment type="caution">
    <text evidence="2">The sequence shown here is derived from an EMBL/GenBank/DDBJ whole genome shotgun (WGS) entry which is preliminary data.</text>
</comment>
<gene>
    <name evidence="2" type="ORF">J2W98_003752</name>
</gene>
<protein>
    <recommendedName>
        <fullName evidence="1">DUF4046 domain-containing protein</fullName>
    </recommendedName>
</protein>
<keyword evidence="3" id="KW-1185">Reference proteome</keyword>
<feature type="domain" description="DUF4046" evidence="1">
    <location>
        <begin position="9"/>
        <end position="96"/>
    </location>
</feature>
<reference evidence="2 3" key="1">
    <citation type="submission" date="2023-07" db="EMBL/GenBank/DDBJ databases">
        <title>Sorghum-associated microbial communities from plants grown in Nebraska, USA.</title>
        <authorList>
            <person name="Schachtman D."/>
        </authorList>
    </citation>
    <scope>NUCLEOTIDE SEQUENCE [LARGE SCALE GENOMIC DNA]</scope>
    <source>
        <strain evidence="2 3">BE143</strain>
    </source>
</reference>
<evidence type="ECO:0000313" key="2">
    <source>
        <dbReference type="EMBL" id="MDR6779472.1"/>
    </source>
</evidence>
<name>A0ABU1QJ59_9BACL</name>
<organism evidence="2 3">
    <name type="scientific">Paenibacillus peoriae</name>
    <dbReference type="NCBI Taxonomy" id="59893"/>
    <lineage>
        <taxon>Bacteria</taxon>
        <taxon>Bacillati</taxon>
        <taxon>Bacillota</taxon>
        <taxon>Bacilli</taxon>
        <taxon>Bacillales</taxon>
        <taxon>Paenibacillaceae</taxon>
        <taxon>Paenibacillus</taxon>
    </lineage>
</organism>